<evidence type="ECO:0000313" key="2">
    <source>
        <dbReference type="EMBL" id="UZF86117.1"/>
    </source>
</evidence>
<dbReference type="Gene3D" id="3.40.630.30">
    <property type="match status" value="1"/>
</dbReference>
<dbReference type="EMBL" id="CP102774">
    <property type="protein sequence ID" value="UZF86117.1"/>
    <property type="molecule type" value="Genomic_DNA"/>
</dbReference>
<dbReference type="PROSITE" id="PS51729">
    <property type="entry name" value="GNAT_YJDJ"/>
    <property type="match status" value="1"/>
</dbReference>
<dbReference type="SUPFAM" id="SSF55729">
    <property type="entry name" value="Acyl-CoA N-acyltransferases (Nat)"/>
    <property type="match status" value="1"/>
</dbReference>
<dbReference type="Pfam" id="PF14542">
    <property type="entry name" value="Acetyltransf_CG"/>
    <property type="match status" value="1"/>
</dbReference>
<accession>A0A9E7ZS96</accession>
<proteinExistence type="predicted"/>
<dbReference type="InterPro" id="IPR031165">
    <property type="entry name" value="GNAT_YJDJ"/>
</dbReference>
<reference evidence="2" key="1">
    <citation type="submission" date="2022-08" db="EMBL/GenBank/DDBJ databases">
        <title>Complete Genome Sequences of 2 Bosea sp. soil isolates.</title>
        <authorList>
            <person name="Alvarez Arevalo M."/>
            <person name="Sterndorff E.B."/>
            <person name="Faurdal D."/>
            <person name="Joergensen T.S."/>
            <person name="Weber T."/>
        </authorList>
    </citation>
    <scope>NUCLEOTIDE SEQUENCE</scope>
    <source>
        <strain evidence="2">NBC_00436</strain>
    </source>
</reference>
<sequence>MDVVENAAENRFELSLDGGTALVAYRRDGERLVLIHTEVPAQFAGQGVGSRLAKGVFELLRASGRKAVVRCEFLKGWVAKHPGYEDVVDG</sequence>
<gene>
    <name evidence="2" type="ORF">NWE54_20250</name>
</gene>
<evidence type="ECO:0000259" key="1">
    <source>
        <dbReference type="PROSITE" id="PS51729"/>
    </source>
</evidence>
<name>A0A9E7ZS96_9HYPH</name>
<dbReference type="PANTHER" id="PTHR31435:SF10">
    <property type="entry name" value="BSR4717 PROTEIN"/>
    <property type="match status" value="1"/>
</dbReference>
<dbReference type="AlphaFoldDB" id="A0A9E7ZS96"/>
<dbReference type="PANTHER" id="PTHR31435">
    <property type="entry name" value="PROTEIN NATD1"/>
    <property type="match status" value="1"/>
</dbReference>
<dbReference type="InterPro" id="IPR016181">
    <property type="entry name" value="Acyl_CoA_acyltransferase"/>
</dbReference>
<protein>
    <submittedName>
        <fullName evidence="2">N-acetyltransferase</fullName>
    </submittedName>
</protein>
<organism evidence="2">
    <name type="scientific">Bosea sp. NBC_00436</name>
    <dbReference type="NCBI Taxonomy" id="2969620"/>
    <lineage>
        <taxon>Bacteria</taxon>
        <taxon>Pseudomonadati</taxon>
        <taxon>Pseudomonadota</taxon>
        <taxon>Alphaproteobacteria</taxon>
        <taxon>Hyphomicrobiales</taxon>
        <taxon>Boseaceae</taxon>
        <taxon>Bosea</taxon>
    </lineage>
</organism>
<dbReference type="InterPro" id="IPR045057">
    <property type="entry name" value="Gcn5-rel_NAT"/>
</dbReference>
<feature type="domain" description="N-acetyltransferase" evidence="1">
    <location>
        <begin position="4"/>
        <end position="89"/>
    </location>
</feature>